<name>A0A1Q2D0B0_9ACTN</name>
<keyword evidence="3" id="KW-1185">Reference proteome</keyword>
<dbReference type="KEGG" id="tfa:BW733_14220"/>
<evidence type="ECO:0000313" key="3">
    <source>
        <dbReference type="Proteomes" id="UP000188235"/>
    </source>
</evidence>
<protein>
    <recommendedName>
        <fullName evidence="4">DUF4233 domain-containing protein</fullName>
    </recommendedName>
</protein>
<keyword evidence="1" id="KW-1133">Transmembrane helix</keyword>
<reference evidence="2 3" key="1">
    <citation type="journal article" date="2008" name="Int. J. Syst. Evol. Microbiol.">
        <title>Tessaracoccus flavescens sp. nov., isolated from marine sediment.</title>
        <authorList>
            <person name="Lee D.W."/>
            <person name="Lee S.D."/>
        </authorList>
    </citation>
    <scope>NUCLEOTIDE SEQUENCE [LARGE SCALE GENOMIC DNA]</scope>
    <source>
        <strain evidence="2 3">SST-39T</strain>
    </source>
</reference>
<evidence type="ECO:0000256" key="1">
    <source>
        <dbReference type="SAM" id="Phobius"/>
    </source>
</evidence>
<dbReference type="Proteomes" id="UP000188235">
    <property type="component" value="Chromosome"/>
</dbReference>
<feature type="transmembrane region" description="Helical" evidence="1">
    <location>
        <begin position="37"/>
        <end position="57"/>
    </location>
</feature>
<dbReference type="STRING" id="399497.BW733_14220"/>
<organism evidence="2 3">
    <name type="scientific">Tessaracoccus flavescens</name>
    <dbReference type="NCBI Taxonomy" id="399497"/>
    <lineage>
        <taxon>Bacteria</taxon>
        <taxon>Bacillati</taxon>
        <taxon>Actinomycetota</taxon>
        <taxon>Actinomycetes</taxon>
        <taxon>Propionibacteriales</taxon>
        <taxon>Propionibacteriaceae</taxon>
        <taxon>Tessaracoccus</taxon>
    </lineage>
</organism>
<dbReference type="RefSeq" id="WP_077351447.1">
    <property type="nucleotide sequence ID" value="NZ_CP019607.1"/>
</dbReference>
<proteinExistence type="predicted"/>
<dbReference type="AlphaFoldDB" id="A0A1Q2D0B0"/>
<sequence>MSLDPSNPMRSAAMATLVMQVIVIWLGYIGMVQVEAWNLPTAAAVCAVASVLCLVGAAGLRHRWGYYVGWLAQVATIALGLFTPWMYAMGIIFALIWVTCVVLGRRIEAHRREGSAQ</sequence>
<evidence type="ECO:0000313" key="2">
    <source>
        <dbReference type="EMBL" id="AQP51806.1"/>
    </source>
</evidence>
<feature type="transmembrane region" description="Helical" evidence="1">
    <location>
        <begin position="87"/>
        <end position="104"/>
    </location>
</feature>
<feature type="transmembrane region" description="Helical" evidence="1">
    <location>
        <begin position="12"/>
        <end position="31"/>
    </location>
</feature>
<keyword evidence="1" id="KW-0812">Transmembrane</keyword>
<dbReference type="Pfam" id="PF14017">
    <property type="entry name" value="DUF4233"/>
    <property type="match status" value="1"/>
</dbReference>
<dbReference type="OrthoDB" id="3267755at2"/>
<evidence type="ECO:0008006" key="4">
    <source>
        <dbReference type="Google" id="ProtNLM"/>
    </source>
</evidence>
<dbReference type="InterPro" id="IPR025327">
    <property type="entry name" value="DUF4233"/>
</dbReference>
<keyword evidence="1" id="KW-0472">Membrane</keyword>
<gene>
    <name evidence="2" type="ORF">BW733_14220</name>
</gene>
<accession>A0A1Q2D0B0</accession>
<dbReference type="EMBL" id="CP019607">
    <property type="protein sequence ID" value="AQP51806.1"/>
    <property type="molecule type" value="Genomic_DNA"/>
</dbReference>